<accession>D1C534</accession>
<dbReference type="eggNOG" id="COG1539">
    <property type="taxonomic scope" value="Bacteria"/>
</dbReference>
<dbReference type="InterPro" id="IPR006156">
    <property type="entry name" value="Dihydroneopterin_aldolase"/>
</dbReference>
<dbReference type="EMBL" id="CP001823">
    <property type="protein sequence ID" value="ACZ39351.1"/>
    <property type="molecule type" value="Genomic_DNA"/>
</dbReference>
<dbReference type="Pfam" id="PF02152">
    <property type="entry name" value="FolB"/>
    <property type="match status" value="1"/>
</dbReference>
<name>D1C534_SPHTD</name>
<dbReference type="HOGENOM" id="CLU_112632_1_0_0"/>
<evidence type="ECO:0000256" key="2">
    <source>
        <dbReference type="ARBA" id="ARBA00005013"/>
    </source>
</evidence>
<dbReference type="SUPFAM" id="SSF55620">
    <property type="entry name" value="Tetrahydrobiopterin biosynthesis enzymes-like"/>
    <property type="match status" value="1"/>
</dbReference>
<comment type="similarity">
    <text evidence="3 6">Belongs to the DHNA family.</text>
</comment>
<evidence type="ECO:0000256" key="4">
    <source>
        <dbReference type="ARBA" id="ARBA00022909"/>
    </source>
</evidence>
<feature type="domain" description="Dihydroneopterin aldolase/epimerase" evidence="7">
    <location>
        <begin position="6"/>
        <end position="119"/>
    </location>
</feature>
<evidence type="ECO:0000256" key="1">
    <source>
        <dbReference type="ARBA" id="ARBA00001353"/>
    </source>
</evidence>
<reference evidence="8 9" key="2">
    <citation type="journal article" date="2010" name="Stand. Genomic Sci.">
        <title>Complete genome sequence of Desulfohalobium retbaense type strain (HR(100)).</title>
        <authorList>
            <person name="Spring S."/>
            <person name="Nolan M."/>
            <person name="Lapidus A."/>
            <person name="Glavina Del Rio T."/>
            <person name="Copeland A."/>
            <person name="Tice H."/>
            <person name="Cheng J.F."/>
            <person name="Lucas S."/>
            <person name="Land M."/>
            <person name="Chen F."/>
            <person name="Bruce D."/>
            <person name="Goodwin L."/>
            <person name="Pitluck S."/>
            <person name="Ivanova N."/>
            <person name="Mavromatis K."/>
            <person name="Mikhailova N."/>
            <person name="Pati A."/>
            <person name="Chen A."/>
            <person name="Palaniappan K."/>
            <person name="Hauser L."/>
            <person name="Chang Y.J."/>
            <person name="Jeffries C.D."/>
            <person name="Munk C."/>
            <person name="Kiss H."/>
            <person name="Chain P."/>
            <person name="Han C."/>
            <person name="Brettin T."/>
            <person name="Detter J.C."/>
            <person name="Schuler E."/>
            <person name="Goker M."/>
            <person name="Rohde M."/>
            <person name="Bristow J."/>
            <person name="Eisen J.A."/>
            <person name="Markowitz V."/>
            <person name="Hugenholtz P."/>
            <person name="Kyrpides N.C."/>
            <person name="Klenk H.P."/>
        </authorList>
    </citation>
    <scope>NUCLEOTIDE SEQUENCE [LARGE SCALE GENOMIC DNA]</scope>
    <source>
        <strain evidence="9">ATCC 49802 / DSM 20745 / S 6022</strain>
    </source>
</reference>
<dbReference type="AlphaFoldDB" id="D1C534"/>
<evidence type="ECO:0000256" key="5">
    <source>
        <dbReference type="ARBA" id="ARBA00023239"/>
    </source>
</evidence>
<dbReference type="PANTHER" id="PTHR42844:SF1">
    <property type="entry name" value="DIHYDRONEOPTERIN ALDOLASE 1-RELATED"/>
    <property type="match status" value="1"/>
</dbReference>
<proteinExistence type="inferred from homology"/>
<dbReference type="KEGG" id="sti:Sthe_1919"/>
<dbReference type="GO" id="GO:0046656">
    <property type="term" value="P:folic acid biosynthetic process"/>
    <property type="evidence" value="ECO:0007669"/>
    <property type="project" value="UniProtKB-UniRule"/>
</dbReference>
<dbReference type="InterPro" id="IPR006157">
    <property type="entry name" value="FolB_dom"/>
</dbReference>
<sequence>MTGDQIIVEGMVFYGYHGVHPEERKLGQRFVVDLEITCNLQPAGRSDALDDTVSYSDLYRITREVVEGEPRALIEAVAESIASEILAAFPMVTAVTVAVWKPEAPIKGTLRRAGVRIHRTRQAEG</sequence>
<evidence type="ECO:0000256" key="3">
    <source>
        <dbReference type="ARBA" id="ARBA00005708"/>
    </source>
</evidence>
<dbReference type="STRING" id="479434.Sthe_1919"/>
<keyword evidence="5 6" id="KW-0456">Lyase</keyword>
<gene>
    <name evidence="8" type="ordered locus">Sthe_1919</name>
</gene>
<evidence type="ECO:0000313" key="8">
    <source>
        <dbReference type="EMBL" id="ACZ39351.1"/>
    </source>
</evidence>
<dbReference type="NCBIfam" id="TIGR00526">
    <property type="entry name" value="folB_dom"/>
    <property type="match status" value="1"/>
</dbReference>
<dbReference type="PANTHER" id="PTHR42844">
    <property type="entry name" value="DIHYDRONEOPTERIN ALDOLASE 1-RELATED"/>
    <property type="match status" value="1"/>
</dbReference>
<dbReference type="EC" id="4.1.2.25" evidence="6"/>
<organism evidence="8 9">
    <name type="scientific">Sphaerobacter thermophilus (strain ATCC 49802 / DSM 20745 / KCCM 41009 / NCIMB 13125 / S 6022)</name>
    <dbReference type="NCBI Taxonomy" id="479434"/>
    <lineage>
        <taxon>Bacteria</taxon>
        <taxon>Pseudomonadati</taxon>
        <taxon>Thermomicrobiota</taxon>
        <taxon>Thermomicrobia</taxon>
        <taxon>Sphaerobacterales</taxon>
        <taxon>Sphaerobacterineae</taxon>
        <taxon>Sphaerobacteraceae</taxon>
        <taxon>Sphaerobacter</taxon>
    </lineage>
</organism>
<keyword evidence="9" id="KW-1185">Reference proteome</keyword>
<dbReference type="RefSeq" id="WP_012872397.1">
    <property type="nucleotide sequence ID" value="NC_013523.1"/>
</dbReference>
<dbReference type="InParanoid" id="D1C534"/>
<protein>
    <recommendedName>
        <fullName evidence="6">7,8-dihydroneopterin aldolase</fullName>
        <ecNumber evidence="6">4.1.2.25</ecNumber>
    </recommendedName>
</protein>
<evidence type="ECO:0000313" key="9">
    <source>
        <dbReference type="Proteomes" id="UP000002027"/>
    </source>
</evidence>
<dbReference type="GO" id="GO:0005737">
    <property type="term" value="C:cytoplasm"/>
    <property type="evidence" value="ECO:0007669"/>
    <property type="project" value="TreeGrafter"/>
</dbReference>
<dbReference type="FunCoup" id="D1C534">
    <property type="interactions" value="171"/>
</dbReference>
<dbReference type="NCBIfam" id="TIGR00525">
    <property type="entry name" value="folB"/>
    <property type="match status" value="1"/>
</dbReference>
<evidence type="ECO:0000256" key="6">
    <source>
        <dbReference type="RuleBase" id="RU362079"/>
    </source>
</evidence>
<dbReference type="GO" id="GO:0004150">
    <property type="term" value="F:dihydroneopterin aldolase activity"/>
    <property type="evidence" value="ECO:0007669"/>
    <property type="project" value="UniProtKB-UniRule"/>
</dbReference>
<dbReference type="SMART" id="SM00905">
    <property type="entry name" value="FolB"/>
    <property type="match status" value="1"/>
</dbReference>
<reference evidence="9" key="1">
    <citation type="submission" date="2009-11" db="EMBL/GenBank/DDBJ databases">
        <title>The complete chromosome 1 of Sphaerobacter thermophilus DSM 20745.</title>
        <authorList>
            <person name="Lucas S."/>
            <person name="Copeland A."/>
            <person name="Lapidus A."/>
            <person name="Glavina del Rio T."/>
            <person name="Dalin E."/>
            <person name="Tice H."/>
            <person name="Bruce D."/>
            <person name="Goodwin L."/>
            <person name="Pitluck S."/>
            <person name="Kyrpides N."/>
            <person name="Mavromatis K."/>
            <person name="Ivanova N."/>
            <person name="Mikhailova N."/>
            <person name="LaButti K.M."/>
            <person name="Clum A."/>
            <person name="Sun H.I."/>
            <person name="Brettin T."/>
            <person name="Detter J.C."/>
            <person name="Han C."/>
            <person name="Larimer F."/>
            <person name="Land M."/>
            <person name="Hauser L."/>
            <person name="Markowitz V."/>
            <person name="Cheng J.F."/>
            <person name="Hugenholtz P."/>
            <person name="Woyke T."/>
            <person name="Wu D."/>
            <person name="Steenblock K."/>
            <person name="Schneider S."/>
            <person name="Pukall R."/>
            <person name="Goeker M."/>
            <person name="Klenk H.P."/>
            <person name="Eisen J.A."/>
        </authorList>
    </citation>
    <scope>NUCLEOTIDE SEQUENCE [LARGE SCALE GENOMIC DNA]</scope>
    <source>
        <strain evidence="9">ATCC 49802 / DSM 20745 / S 6022</strain>
    </source>
</reference>
<dbReference type="UniPathway" id="UPA00077">
    <property type="reaction ID" value="UER00154"/>
</dbReference>
<evidence type="ECO:0000259" key="7">
    <source>
        <dbReference type="SMART" id="SM00905"/>
    </source>
</evidence>
<keyword evidence="4 6" id="KW-0289">Folate biosynthesis</keyword>
<comment type="pathway">
    <text evidence="2 6">Cofactor biosynthesis; tetrahydrofolate biosynthesis; 2-amino-4-hydroxy-6-hydroxymethyl-7,8-dihydropteridine diphosphate from 7,8-dihydroneopterin triphosphate: step 3/4.</text>
</comment>
<comment type="function">
    <text evidence="6">Catalyzes the conversion of 7,8-dihydroneopterin to 6-hydroxymethyl-7,8-dihydropterin.</text>
</comment>
<dbReference type="Proteomes" id="UP000002027">
    <property type="component" value="Chromosome 1"/>
</dbReference>
<dbReference type="FunFam" id="3.30.1130.10:FF:000003">
    <property type="entry name" value="7,8-dihydroneopterin aldolase"/>
    <property type="match status" value="1"/>
</dbReference>
<comment type="catalytic activity">
    <reaction evidence="1 6">
        <text>7,8-dihydroneopterin = 6-hydroxymethyl-7,8-dihydropterin + glycolaldehyde</text>
        <dbReference type="Rhea" id="RHEA:10540"/>
        <dbReference type="ChEBI" id="CHEBI:17001"/>
        <dbReference type="ChEBI" id="CHEBI:17071"/>
        <dbReference type="ChEBI" id="CHEBI:44841"/>
        <dbReference type="EC" id="4.1.2.25"/>
    </reaction>
</comment>
<dbReference type="Gene3D" id="3.30.1130.10">
    <property type="match status" value="1"/>
</dbReference>
<dbReference type="InterPro" id="IPR043133">
    <property type="entry name" value="GTP-CH-I_C/QueF"/>
</dbReference>
<dbReference type="CDD" id="cd00534">
    <property type="entry name" value="DHNA_DHNTPE"/>
    <property type="match status" value="1"/>
</dbReference>
<dbReference type="GO" id="GO:0046654">
    <property type="term" value="P:tetrahydrofolate biosynthetic process"/>
    <property type="evidence" value="ECO:0007669"/>
    <property type="project" value="UniProtKB-UniRule"/>
</dbReference>
<dbReference type="OrthoDB" id="9803748at2"/>